<protein>
    <submittedName>
        <fullName evidence="2">Uncharacterized protein</fullName>
    </submittedName>
</protein>
<keyword evidence="1" id="KW-1133">Transmembrane helix</keyword>
<dbReference type="EMBL" id="MT024872">
    <property type="protein sequence ID" value="QIN94751.1"/>
    <property type="molecule type" value="Genomic_DNA"/>
</dbReference>
<dbReference type="Proteomes" id="UP000503454">
    <property type="component" value="Segment"/>
</dbReference>
<gene>
    <name evidence="2" type="primary">228</name>
    <name evidence="2" type="ORF">SEA_MUNTAHA_228</name>
</gene>
<organism evidence="2 3">
    <name type="scientific">Streptomyces phage Muntaha</name>
    <dbReference type="NCBI Taxonomy" id="2713269"/>
    <lineage>
        <taxon>Viruses</taxon>
        <taxon>Duplodnaviria</taxon>
        <taxon>Heunggongvirae</taxon>
        <taxon>Uroviricota</taxon>
        <taxon>Caudoviricetes</taxon>
        <taxon>Stanwilliamsviridae</taxon>
        <taxon>Loccivirinae</taxon>
        <taxon>Wakandavirus</taxon>
        <taxon>Wakandavirus muntaha</taxon>
    </lineage>
</organism>
<feature type="transmembrane region" description="Helical" evidence="1">
    <location>
        <begin position="20"/>
        <end position="44"/>
    </location>
</feature>
<evidence type="ECO:0000256" key="1">
    <source>
        <dbReference type="SAM" id="Phobius"/>
    </source>
</evidence>
<accession>A0A6G8R3J8</accession>
<reference evidence="2 3" key="1">
    <citation type="submission" date="2020-02" db="EMBL/GenBank/DDBJ databases">
        <authorList>
            <person name="Yaqubi I.B."/>
            <person name="Almaguer A.N."/>
            <person name="Torres S.A."/>
            <person name="Nayek S."/>
            <person name="Bhuiyan S."/>
            <person name="Hughes L.E."/>
            <person name="Garlena R.A."/>
            <person name="Russell D.A."/>
            <person name="Pope W.H."/>
            <person name="Jacobs-Sera D."/>
            <person name="Hatfull G.F."/>
        </authorList>
    </citation>
    <scope>NUCLEOTIDE SEQUENCE [LARGE SCALE GENOMIC DNA]</scope>
</reference>
<proteinExistence type="predicted"/>
<dbReference type="KEGG" id="vg:77928327"/>
<evidence type="ECO:0000313" key="2">
    <source>
        <dbReference type="EMBL" id="QIN94751.1"/>
    </source>
</evidence>
<keyword evidence="3" id="KW-1185">Reference proteome</keyword>
<keyword evidence="1" id="KW-0472">Membrane</keyword>
<dbReference type="RefSeq" id="YP_010652507.1">
    <property type="nucleotide sequence ID" value="NC_070786.1"/>
</dbReference>
<dbReference type="GeneID" id="77928327"/>
<name>A0A6G8R3J8_9CAUD</name>
<sequence length="54" mass="6154">MSLDSILDKSTKFIMMESGGILALQLNVWLGALLVTVLTSFNLWHWYIRKSAKL</sequence>
<keyword evidence="1" id="KW-0812">Transmembrane</keyword>
<evidence type="ECO:0000313" key="3">
    <source>
        <dbReference type="Proteomes" id="UP000503454"/>
    </source>
</evidence>